<reference evidence="4" key="1">
    <citation type="submission" date="2016-10" db="EMBL/GenBank/DDBJ databases">
        <authorList>
            <person name="Varghese N."/>
            <person name="Submissions S."/>
        </authorList>
    </citation>
    <scope>NUCLEOTIDE SEQUENCE [LARGE SCALE GENOMIC DNA]</scope>
    <source>
        <strain evidence="4">DSM 24536</strain>
    </source>
</reference>
<dbReference type="PANTHER" id="PTHR14859:SF15">
    <property type="entry name" value="ENDONUCLEASE_EXONUCLEASE_PHOSPHATASE DOMAIN-CONTAINING PROTEIN"/>
    <property type="match status" value="1"/>
</dbReference>
<sequence>MNRRIRKRPGIHIFSKFVLTMNVFAVAALLLSYLASYIDPAKFWVISFFGLAYPAILAINILFIIYWLLRMPKLAMISGITIIAGWSVILNYIGFRESTAIMVPKSSESFLRVMTYNVHNFKQFGDKNDKFTKELILDIIRNEQPDVICFQEFFSRKRGEYNFRKLILQILETEHYYFKPSTDNGYEAIGMAIFSKFPIVNKGNIQFAKKMNWNEAVYADIKKGDKTFRIYNVHFQSINFQPEDYRYLKKVTSEIETDVESSKKIGYRLKQAFIKRSNQARMLKEHTEKSPLPYIIAGDFNDTPISYTVKTISRGMNNSFREMGSGFGVTYNGAFPNFQIDYIFTSPEFTVKNYLIINKKLSDHYPVRTDLELK</sequence>
<evidence type="ECO:0000313" key="4">
    <source>
        <dbReference type="Proteomes" id="UP000199226"/>
    </source>
</evidence>
<dbReference type="EMBL" id="FNHH01000024">
    <property type="protein sequence ID" value="SDM81790.1"/>
    <property type="molecule type" value="Genomic_DNA"/>
</dbReference>
<dbReference type="Proteomes" id="UP000199226">
    <property type="component" value="Unassembled WGS sequence"/>
</dbReference>
<feature type="transmembrane region" description="Helical" evidence="1">
    <location>
        <begin position="12"/>
        <end position="38"/>
    </location>
</feature>
<keyword evidence="3" id="KW-0255">Endonuclease</keyword>
<dbReference type="GO" id="GO:0004519">
    <property type="term" value="F:endonuclease activity"/>
    <property type="evidence" value="ECO:0007669"/>
    <property type="project" value="UniProtKB-KW"/>
</dbReference>
<keyword evidence="1" id="KW-0812">Transmembrane</keyword>
<accession>A0A1G9WBE0</accession>
<evidence type="ECO:0000256" key="1">
    <source>
        <dbReference type="SAM" id="Phobius"/>
    </source>
</evidence>
<gene>
    <name evidence="3" type="ORF">SAMN05421813_12447</name>
</gene>
<organism evidence="3 4">
    <name type="scientific">Daejeonella rubra</name>
    <dbReference type="NCBI Taxonomy" id="990371"/>
    <lineage>
        <taxon>Bacteria</taxon>
        <taxon>Pseudomonadati</taxon>
        <taxon>Bacteroidota</taxon>
        <taxon>Sphingobacteriia</taxon>
        <taxon>Sphingobacteriales</taxon>
        <taxon>Sphingobacteriaceae</taxon>
        <taxon>Daejeonella</taxon>
    </lineage>
</organism>
<keyword evidence="3" id="KW-0269">Exonuclease</keyword>
<keyword evidence="4" id="KW-1185">Reference proteome</keyword>
<dbReference type="Pfam" id="PF03372">
    <property type="entry name" value="Exo_endo_phos"/>
    <property type="match status" value="1"/>
</dbReference>
<dbReference type="GO" id="GO:0016020">
    <property type="term" value="C:membrane"/>
    <property type="evidence" value="ECO:0007669"/>
    <property type="project" value="GOC"/>
</dbReference>
<dbReference type="CDD" id="cd09084">
    <property type="entry name" value="EEP-2"/>
    <property type="match status" value="1"/>
</dbReference>
<dbReference type="GO" id="GO:0006506">
    <property type="term" value="P:GPI anchor biosynthetic process"/>
    <property type="evidence" value="ECO:0007669"/>
    <property type="project" value="TreeGrafter"/>
</dbReference>
<feature type="domain" description="Endonuclease/exonuclease/phosphatase" evidence="2">
    <location>
        <begin position="114"/>
        <end position="364"/>
    </location>
</feature>
<dbReference type="AlphaFoldDB" id="A0A1G9WBE0"/>
<proteinExistence type="predicted"/>
<dbReference type="PANTHER" id="PTHR14859">
    <property type="entry name" value="CALCOFLUOR WHITE HYPERSENSITIVE PROTEIN PRECURSOR"/>
    <property type="match status" value="1"/>
</dbReference>
<name>A0A1G9WBE0_9SPHI</name>
<dbReference type="InterPro" id="IPR051916">
    <property type="entry name" value="GPI-anchor_lipid_remodeler"/>
</dbReference>
<dbReference type="OrthoDB" id="635146at2"/>
<keyword evidence="1" id="KW-0472">Membrane</keyword>
<feature type="transmembrane region" description="Helical" evidence="1">
    <location>
        <begin position="76"/>
        <end position="95"/>
    </location>
</feature>
<dbReference type="STRING" id="990371.SAMN05421813_12447"/>
<keyword evidence="3" id="KW-0540">Nuclease</keyword>
<protein>
    <submittedName>
        <fullName evidence="3">Metal-dependent hydrolase, endonuclease/exonuclease/phosphatase family</fullName>
    </submittedName>
</protein>
<dbReference type="SUPFAM" id="SSF56219">
    <property type="entry name" value="DNase I-like"/>
    <property type="match status" value="1"/>
</dbReference>
<dbReference type="RefSeq" id="WP_090706026.1">
    <property type="nucleotide sequence ID" value="NZ_FNHH01000024.1"/>
</dbReference>
<dbReference type="InterPro" id="IPR005135">
    <property type="entry name" value="Endo/exonuclease/phosphatase"/>
</dbReference>
<dbReference type="InterPro" id="IPR036691">
    <property type="entry name" value="Endo/exonu/phosph_ase_sf"/>
</dbReference>
<dbReference type="Gene3D" id="3.60.10.10">
    <property type="entry name" value="Endonuclease/exonuclease/phosphatase"/>
    <property type="match status" value="1"/>
</dbReference>
<dbReference type="GO" id="GO:0004527">
    <property type="term" value="F:exonuclease activity"/>
    <property type="evidence" value="ECO:0007669"/>
    <property type="project" value="UniProtKB-KW"/>
</dbReference>
<evidence type="ECO:0000313" key="3">
    <source>
        <dbReference type="EMBL" id="SDM81790.1"/>
    </source>
</evidence>
<keyword evidence="1" id="KW-1133">Transmembrane helix</keyword>
<evidence type="ECO:0000259" key="2">
    <source>
        <dbReference type="Pfam" id="PF03372"/>
    </source>
</evidence>
<keyword evidence="3" id="KW-0378">Hydrolase</keyword>
<feature type="transmembrane region" description="Helical" evidence="1">
    <location>
        <begin position="44"/>
        <end position="69"/>
    </location>
</feature>